<evidence type="ECO:0000256" key="1">
    <source>
        <dbReference type="ARBA" id="ARBA00022737"/>
    </source>
</evidence>
<dbReference type="GO" id="GO:0009451">
    <property type="term" value="P:RNA modification"/>
    <property type="evidence" value="ECO:0007669"/>
    <property type="project" value="InterPro"/>
</dbReference>
<dbReference type="PANTHER" id="PTHR47926">
    <property type="entry name" value="PENTATRICOPEPTIDE REPEAT-CONTAINING PROTEIN"/>
    <property type="match status" value="1"/>
</dbReference>
<dbReference type="GO" id="GO:0003723">
    <property type="term" value="F:RNA binding"/>
    <property type="evidence" value="ECO:0007669"/>
    <property type="project" value="InterPro"/>
</dbReference>
<dbReference type="AlphaFoldDB" id="A0AAN9L3W9"/>
<dbReference type="InterPro" id="IPR002885">
    <property type="entry name" value="PPR_rpt"/>
</dbReference>
<proteinExistence type="predicted"/>
<dbReference type="PANTHER" id="PTHR47926:SF432">
    <property type="entry name" value="(WILD MALAYSIAN BANANA) HYPOTHETICAL PROTEIN"/>
    <property type="match status" value="1"/>
</dbReference>
<dbReference type="NCBIfam" id="TIGR00756">
    <property type="entry name" value="PPR"/>
    <property type="match status" value="1"/>
</dbReference>
<dbReference type="InterPro" id="IPR046960">
    <property type="entry name" value="PPR_At4g14850-like_plant"/>
</dbReference>
<evidence type="ECO:0000256" key="3">
    <source>
        <dbReference type="SAM" id="MobiDB-lite"/>
    </source>
</evidence>
<dbReference type="Gene3D" id="1.25.40.10">
    <property type="entry name" value="Tetratricopeptide repeat domain"/>
    <property type="match status" value="2"/>
</dbReference>
<protein>
    <recommendedName>
        <fullName evidence="6">Pentatricopeptide repeat-containing protein</fullName>
    </recommendedName>
</protein>
<accession>A0AAN9L3W9</accession>
<dbReference type="EMBL" id="JAYMYR010000016">
    <property type="protein sequence ID" value="KAK7327298.1"/>
    <property type="molecule type" value="Genomic_DNA"/>
</dbReference>
<dbReference type="Pfam" id="PF13041">
    <property type="entry name" value="PPR_2"/>
    <property type="match status" value="1"/>
</dbReference>
<reference evidence="4 5" key="1">
    <citation type="submission" date="2024-01" db="EMBL/GenBank/DDBJ databases">
        <title>The genomes of 5 underutilized Papilionoideae crops provide insights into root nodulation and disease resistanc.</title>
        <authorList>
            <person name="Jiang F."/>
        </authorList>
    </citation>
    <scope>NUCLEOTIDE SEQUENCE [LARGE SCALE GENOMIC DNA]</scope>
    <source>
        <strain evidence="4">JINMINGXINNONG_FW02</strain>
        <tissue evidence="4">Leaves</tissue>
    </source>
</reference>
<dbReference type="InterPro" id="IPR011990">
    <property type="entry name" value="TPR-like_helical_dom_sf"/>
</dbReference>
<keyword evidence="5" id="KW-1185">Reference proteome</keyword>
<evidence type="ECO:0000313" key="4">
    <source>
        <dbReference type="EMBL" id="KAK7327298.1"/>
    </source>
</evidence>
<comment type="caution">
    <text evidence="4">The sequence shown here is derived from an EMBL/GenBank/DDBJ whole genome shotgun (WGS) entry which is preliminary data.</text>
</comment>
<keyword evidence="1" id="KW-0677">Repeat</keyword>
<dbReference type="PROSITE" id="PS51375">
    <property type="entry name" value="PPR"/>
    <property type="match status" value="1"/>
</dbReference>
<dbReference type="Pfam" id="PF20431">
    <property type="entry name" value="E_motif"/>
    <property type="match status" value="1"/>
</dbReference>
<feature type="repeat" description="PPR" evidence="2">
    <location>
        <begin position="140"/>
        <end position="178"/>
    </location>
</feature>
<organism evidence="4 5">
    <name type="scientific">Phaseolus coccineus</name>
    <name type="common">Scarlet runner bean</name>
    <name type="synonym">Phaseolus multiflorus</name>
    <dbReference type="NCBI Taxonomy" id="3886"/>
    <lineage>
        <taxon>Eukaryota</taxon>
        <taxon>Viridiplantae</taxon>
        <taxon>Streptophyta</taxon>
        <taxon>Embryophyta</taxon>
        <taxon>Tracheophyta</taxon>
        <taxon>Spermatophyta</taxon>
        <taxon>Magnoliopsida</taxon>
        <taxon>eudicotyledons</taxon>
        <taxon>Gunneridae</taxon>
        <taxon>Pentapetalae</taxon>
        <taxon>rosids</taxon>
        <taxon>fabids</taxon>
        <taxon>Fabales</taxon>
        <taxon>Fabaceae</taxon>
        <taxon>Papilionoideae</taxon>
        <taxon>50 kb inversion clade</taxon>
        <taxon>NPAAA clade</taxon>
        <taxon>indigoferoid/millettioid clade</taxon>
        <taxon>Phaseoleae</taxon>
        <taxon>Phaseolus</taxon>
    </lineage>
</organism>
<name>A0AAN9L3W9_PHACN</name>
<gene>
    <name evidence="4" type="ORF">VNO80_31539</name>
</gene>
<sequence>MVPLLVLHPCNAPVFCPVVSSSFLHVGEQIHCQAILSGFITHPTVLTSLIHMYSSCANVSSARKLFDAATFKHVSLWNAMLEVNPSPHQAITLFRTMLLHNVQPDKIAILALLSACADLGALQLGVWIHNYFEKHKLPKILSLYNSLIDMYAKSGDISKARQEALELFSCMEKAGVKPNEVTFITILSACSHVGLVELGRHYFTCMRSKYGIEPEIEHYGCMVDLLGRAVWGSLLSASNRYGDFALAKEALPHLSVTESHNCGNYSLLSNTYSALGRWKEAGMVRKVMRDKRMEKASRIPAQTESSDMLSVIQWPVQRLSVTAYIVHWSVILTEMHFDLFYATHLERYDVVSEHIQRDSEIAKFGVYVTVPIILMYTFANNPGNLRKFMGNGLCNRNTVQFSQEIGSSNAGTTMCILLNGGSFDNFIQMEKISKRKSQSNHWVNNEWDWLDPTVTHIGKFSADASKKKKISITLAHRLPIPPTKQPGVHKQNKHYAKK</sequence>
<dbReference type="Proteomes" id="UP001374584">
    <property type="component" value="Unassembled WGS sequence"/>
</dbReference>
<evidence type="ECO:0008006" key="6">
    <source>
        <dbReference type="Google" id="ProtNLM"/>
    </source>
</evidence>
<evidence type="ECO:0000256" key="2">
    <source>
        <dbReference type="PROSITE-ProRule" id="PRU00708"/>
    </source>
</evidence>
<feature type="region of interest" description="Disordered" evidence="3">
    <location>
        <begin position="479"/>
        <end position="498"/>
    </location>
</feature>
<evidence type="ECO:0000313" key="5">
    <source>
        <dbReference type="Proteomes" id="UP001374584"/>
    </source>
</evidence>
<dbReference type="InterPro" id="IPR046848">
    <property type="entry name" value="E_motif"/>
</dbReference>